<evidence type="ECO:0000313" key="1">
    <source>
        <dbReference type="EMBL" id="AQU70583.1"/>
    </source>
</evidence>
<accession>A0A1U9R2V0</accession>
<organism evidence="1 2">
    <name type="scientific">Streptomyces niveus</name>
    <name type="common">Streptomyces spheroides</name>
    <dbReference type="NCBI Taxonomy" id="193462"/>
    <lineage>
        <taxon>Bacteria</taxon>
        <taxon>Bacillati</taxon>
        <taxon>Actinomycetota</taxon>
        <taxon>Actinomycetes</taxon>
        <taxon>Kitasatosporales</taxon>
        <taxon>Streptomycetaceae</taxon>
        <taxon>Streptomyces</taxon>
    </lineage>
</organism>
<evidence type="ECO:0000313" key="2">
    <source>
        <dbReference type="Proteomes" id="UP000189677"/>
    </source>
</evidence>
<dbReference type="KEGG" id="snw:BBN63_02090"/>
<sequence length="67" mass="7250">MDLPNLELAVQRLRDAEAAMDAARADVEIEAVLAVRRGEAVEDVSAASGITPHDLVRLEKTAERRPA</sequence>
<name>A0A1U9R2V0_STRNV</name>
<dbReference type="Proteomes" id="UP000189677">
    <property type="component" value="Chromosome"/>
</dbReference>
<reference evidence="1 2" key="1">
    <citation type="submission" date="2016-11" db="EMBL/GenBank/DDBJ databases">
        <title>Complete genome sequence of Streptomyces niveus SCSIO 3406.</title>
        <authorList>
            <person name="Zhu Q."/>
            <person name="Cheng W."/>
            <person name="Song Y."/>
            <person name="Li Q."/>
            <person name="Ju J."/>
        </authorList>
    </citation>
    <scope>NUCLEOTIDE SEQUENCE [LARGE SCALE GENOMIC DNA]</scope>
    <source>
        <strain evidence="1 2">SCSIO 3406</strain>
    </source>
</reference>
<dbReference type="RefSeq" id="WP_078079276.1">
    <property type="nucleotide sequence ID" value="NZ_CP018047.1"/>
</dbReference>
<keyword evidence="2" id="KW-1185">Reference proteome</keyword>
<proteinExistence type="predicted"/>
<dbReference type="OrthoDB" id="4323034at2"/>
<dbReference type="AlphaFoldDB" id="A0A1U9R2V0"/>
<gene>
    <name evidence="1" type="ORF">BBN63_02090</name>
</gene>
<dbReference type="EMBL" id="CP018047">
    <property type="protein sequence ID" value="AQU70583.1"/>
    <property type="molecule type" value="Genomic_DNA"/>
</dbReference>
<protein>
    <submittedName>
        <fullName evidence="1">Uncharacterized protein</fullName>
    </submittedName>
</protein>